<feature type="coiled-coil region" evidence="2">
    <location>
        <begin position="286"/>
        <end position="322"/>
    </location>
</feature>
<evidence type="ECO:0000313" key="5">
    <source>
        <dbReference type="EMBL" id="KAK7601338.1"/>
    </source>
</evidence>
<accession>A0AAN9Y684</accession>
<evidence type="ECO:0000256" key="3">
    <source>
        <dbReference type="SAM" id="MobiDB-lite"/>
    </source>
</evidence>
<evidence type="ECO:0000313" key="6">
    <source>
        <dbReference type="Proteomes" id="UP001367676"/>
    </source>
</evidence>
<evidence type="ECO:0000256" key="2">
    <source>
        <dbReference type="SAM" id="Coils"/>
    </source>
</evidence>
<gene>
    <name evidence="5" type="ORF">V9T40_008779</name>
</gene>
<dbReference type="AlphaFoldDB" id="A0AAN9Y684"/>
<evidence type="ECO:0000256" key="1">
    <source>
        <dbReference type="ARBA" id="ARBA00008155"/>
    </source>
</evidence>
<name>A0AAN9Y684_9HEMI</name>
<feature type="compositionally biased region" description="Acidic residues" evidence="3">
    <location>
        <begin position="187"/>
        <end position="199"/>
    </location>
</feature>
<dbReference type="InterPro" id="IPR033194">
    <property type="entry name" value="MFAP1"/>
</dbReference>
<feature type="compositionally biased region" description="Acidic residues" evidence="3">
    <location>
        <begin position="126"/>
        <end position="146"/>
    </location>
</feature>
<feature type="domain" description="Micro-fibrillar-associated protein 1 C-terminal" evidence="4">
    <location>
        <begin position="195"/>
        <end position="404"/>
    </location>
</feature>
<feature type="region of interest" description="Disordered" evidence="3">
    <location>
        <begin position="90"/>
        <end position="207"/>
    </location>
</feature>
<dbReference type="InterPro" id="IPR009730">
    <property type="entry name" value="MFAP1_C"/>
</dbReference>
<keyword evidence="6" id="KW-1185">Reference proteome</keyword>
<feature type="compositionally biased region" description="Acidic residues" evidence="3">
    <location>
        <begin position="44"/>
        <end position="54"/>
    </location>
</feature>
<feature type="coiled-coil region" evidence="2">
    <location>
        <begin position="214"/>
        <end position="254"/>
    </location>
</feature>
<reference evidence="5 6" key="1">
    <citation type="submission" date="2024-03" db="EMBL/GenBank/DDBJ databases">
        <title>Adaptation during the transition from Ophiocordyceps entomopathogen to insect associate is accompanied by gene loss and intensified selection.</title>
        <authorList>
            <person name="Ward C.M."/>
            <person name="Onetto C.A."/>
            <person name="Borneman A.R."/>
        </authorList>
    </citation>
    <scope>NUCLEOTIDE SEQUENCE [LARGE SCALE GENOMIC DNA]</scope>
    <source>
        <strain evidence="5">AWRI1</strain>
        <tissue evidence="5">Single Adult Female</tissue>
    </source>
</reference>
<dbReference type="Proteomes" id="UP001367676">
    <property type="component" value="Unassembled WGS sequence"/>
</dbReference>
<organism evidence="5 6">
    <name type="scientific">Parthenolecanium corni</name>
    <dbReference type="NCBI Taxonomy" id="536013"/>
    <lineage>
        <taxon>Eukaryota</taxon>
        <taxon>Metazoa</taxon>
        <taxon>Ecdysozoa</taxon>
        <taxon>Arthropoda</taxon>
        <taxon>Hexapoda</taxon>
        <taxon>Insecta</taxon>
        <taxon>Pterygota</taxon>
        <taxon>Neoptera</taxon>
        <taxon>Paraneoptera</taxon>
        <taxon>Hemiptera</taxon>
        <taxon>Sternorrhyncha</taxon>
        <taxon>Coccoidea</taxon>
        <taxon>Coccidae</taxon>
        <taxon>Parthenolecanium</taxon>
    </lineage>
</organism>
<comment type="similarity">
    <text evidence="1">Belongs to the MFAP1 family.</text>
</comment>
<dbReference type="PANTHER" id="PTHR15327">
    <property type="entry name" value="MICROFIBRIL-ASSOCIATED PROTEIN"/>
    <property type="match status" value="1"/>
</dbReference>
<feature type="compositionally biased region" description="Polar residues" evidence="3">
    <location>
        <begin position="158"/>
        <end position="167"/>
    </location>
</feature>
<keyword evidence="2" id="KW-0175">Coiled coil</keyword>
<feature type="region of interest" description="Disordered" evidence="3">
    <location>
        <begin position="31"/>
        <end position="75"/>
    </location>
</feature>
<proteinExistence type="inferred from homology"/>
<sequence>MEPIQSTAGAIPVLNEKGEVSMQKVKVHRYVSGKRPEYAPASSSEEESEEEDFLEVQKPKETSPGPEVIEIPPEKILASEDRRLKRLIQRKLQEEEEAEEERLSRRRVRETDSDSESEDDNRMDLSEDDEEEEEEEEDDEDLSDEEIERRRKMLRQKVLNQKVQQSETLEKEEEKALSSGESGTESSEYEEYTDSEEEAEARLKPVFTPKKNRLTLIEKEKEAARKKQEEIEAKKKAEERRRQTLKIVEEEIRKDQTAMKNNEEGNIEDVCTDDENDEVEYEAWKLRELKRNKRDKEEREQREREIMEIERLRNMTEEERRQELRLNPKLVTNKSVKGKYKFMQKYYHRGAFYLDKDDTIYKRNFATATLDDHFDKTVLPKVMQVKNFGRSGRTKYTHLVDQDTTQFDSPWISETSQNLKFHNNQAAGVKQMFSKPSLRKTKQK</sequence>
<evidence type="ECO:0000259" key="4">
    <source>
        <dbReference type="Pfam" id="PF06991"/>
    </source>
</evidence>
<comment type="caution">
    <text evidence="5">The sequence shown here is derived from an EMBL/GenBank/DDBJ whole genome shotgun (WGS) entry which is preliminary data.</text>
</comment>
<protein>
    <recommendedName>
        <fullName evidence="4">Micro-fibrillar-associated protein 1 C-terminal domain-containing protein</fullName>
    </recommendedName>
</protein>
<dbReference type="EMBL" id="JBBCAQ010000010">
    <property type="protein sequence ID" value="KAK7601338.1"/>
    <property type="molecule type" value="Genomic_DNA"/>
</dbReference>
<dbReference type="Pfam" id="PF06991">
    <property type="entry name" value="MFAP1"/>
    <property type="match status" value="1"/>
</dbReference>